<name>A0A915DUJ1_9BILA</name>
<feature type="region of interest" description="Disordered" evidence="1">
    <location>
        <begin position="1"/>
        <end position="28"/>
    </location>
</feature>
<feature type="region of interest" description="Disordered" evidence="1">
    <location>
        <begin position="67"/>
        <end position="118"/>
    </location>
</feature>
<proteinExistence type="predicted"/>
<feature type="region of interest" description="Disordered" evidence="1">
    <location>
        <begin position="183"/>
        <end position="204"/>
    </location>
</feature>
<dbReference type="AlphaFoldDB" id="A0A915DUJ1"/>
<evidence type="ECO:0000256" key="1">
    <source>
        <dbReference type="SAM" id="MobiDB-lite"/>
    </source>
</evidence>
<evidence type="ECO:0000313" key="2">
    <source>
        <dbReference type="Proteomes" id="UP000887574"/>
    </source>
</evidence>
<sequence>MVTQLFDRSGEGDSGRRQTPESSCYDTSSRCSLPSYDRYRDSFLILLAQLVGKKSEIVGMLQASAPTSNFGKRVSRDSSDQSPAKDTPHEPSLSGEPYKRNASKLSRDQVELDRRTQNLERDTQSKFDILFTREAETQSRLNSVLTREAETQAKFDITQNLLRETQLKLDATQTLLREIQTKSDLREEETQSRLTQPSLKLRLS</sequence>
<dbReference type="WBParaSite" id="jg23818">
    <property type="protein sequence ID" value="jg23818"/>
    <property type="gene ID" value="jg23818"/>
</dbReference>
<feature type="compositionally biased region" description="Basic and acidic residues" evidence="1">
    <location>
        <begin position="8"/>
        <end position="19"/>
    </location>
</feature>
<keyword evidence="2" id="KW-1185">Reference proteome</keyword>
<accession>A0A915DUJ1</accession>
<feature type="compositionally biased region" description="Basic and acidic residues" evidence="1">
    <location>
        <begin position="105"/>
        <end position="118"/>
    </location>
</feature>
<dbReference type="Proteomes" id="UP000887574">
    <property type="component" value="Unplaced"/>
</dbReference>
<protein>
    <submittedName>
        <fullName evidence="3">Uncharacterized protein</fullName>
    </submittedName>
</protein>
<organism evidence="2 3">
    <name type="scientific">Ditylenchus dipsaci</name>
    <dbReference type="NCBI Taxonomy" id="166011"/>
    <lineage>
        <taxon>Eukaryota</taxon>
        <taxon>Metazoa</taxon>
        <taxon>Ecdysozoa</taxon>
        <taxon>Nematoda</taxon>
        <taxon>Chromadorea</taxon>
        <taxon>Rhabditida</taxon>
        <taxon>Tylenchina</taxon>
        <taxon>Tylenchomorpha</taxon>
        <taxon>Sphaerularioidea</taxon>
        <taxon>Anguinidae</taxon>
        <taxon>Anguininae</taxon>
        <taxon>Ditylenchus</taxon>
    </lineage>
</organism>
<reference evidence="3" key="1">
    <citation type="submission" date="2022-11" db="UniProtKB">
        <authorList>
            <consortium name="WormBaseParasite"/>
        </authorList>
    </citation>
    <scope>IDENTIFICATION</scope>
</reference>
<evidence type="ECO:0000313" key="3">
    <source>
        <dbReference type="WBParaSite" id="jg23818"/>
    </source>
</evidence>